<dbReference type="AlphaFoldDB" id="A0A158T0E8"/>
<comment type="caution">
    <text evidence="1">The sequence shown here is derived from an EMBL/GenBank/DDBJ whole genome shotgun (WGS) entry which is preliminary data.</text>
</comment>
<name>A0A158T0E8_HAEIF</name>
<dbReference type="Proteomes" id="UP000050700">
    <property type="component" value="Unassembled WGS sequence"/>
</dbReference>
<evidence type="ECO:0000313" key="2">
    <source>
        <dbReference type="Proteomes" id="UP000050700"/>
    </source>
</evidence>
<protein>
    <submittedName>
        <fullName evidence="1">Uncharacterized protein</fullName>
    </submittedName>
</protein>
<sequence>MGLPLLVRTRFQVLFHSPHRGSFRLSFTVLVHYRSIRSI</sequence>
<accession>A0A158T0E8</accession>
<dbReference type="EMBL" id="JMQP01000001">
    <property type="protein sequence ID" value="KIS36592.1"/>
    <property type="molecule type" value="Genomic_DNA"/>
</dbReference>
<evidence type="ECO:0000313" key="1">
    <source>
        <dbReference type="EMBL" id="KIS36592.1"/>
    </source>
</evidence>
<proteinExistence type="predicted"/>
<organism evidence="1 2">
    <name type="scientific">Haemophilus influenzae</name>
    <dbReference type="NCBI Taxonomy" id="727"/>
    <lineage>
        <taxon>Bacteria</taxon>
        <taxon>Pseudomonadati</taxon>
        <taxon>Pseudomonadota</taxon>
        <taxon>Gammaproteobacteria</taxon>
        <taxon>Pasteurellales</taxon>
        <taxon>Pasteurellaceae</taxon>
        <taxon>Haemophilus</taxon>
    </lineage>
</organism>
<reference evidence="1 2" key="1">
    <citation type="submission" date="2014-05" db="EMBL/GenBank/DDBJ databases">
        <title>Methylome analysis of the phasevarions of Haemophilus influenzae.</title>
        <authorList>
            <person name="Atack J.M."/>
            <person name="Fox K.L."/>
            <person name="Power P.M."/>
            <person name="Clark T."/>
            <person name="Jurcisek J."/>
            <person name="Korlach J."/>
            <person name="Bakaletz L.O."/>
            <person name="Jennings M.P."/>
        </authorList>
    </citation>
    <scope>NUCLEOTIDE SEQUENCE [LARGE SCALE GENOMIC DNA]</scope>
    <source>
        <strain evidence="1 2">1209</strain>
    </source>
</reference>
<gene>
    <name evidence="1" type="ORF">NTHI1209_00004</name>
</gene>